<dbReference type="OrthoDB" id="277832at2759"/>
<dbReference type="InterPro" id="IPR009210">
    <property type="entry name" value="ASCC1"/>
</dbReference>
<dbReference type="PANTHER" id="PTHR13360:SF1">
    <property type="entry name" value="ACTIVATING SIGNAL COINTEGRATOR 1 COMPLEX SUBUNIT 1"/>
    <property type="match status" value="1"/>
</dbReference>
<gene>
    <name evidence="1" type="ORF">CTI12_AA501690</name>
</gene>
<dbReference type="GO" id="GO:0006355">
    <property type="term" value="P:regulation of DNA-templated transcription"/>
    <property type="evidence" value="ECO:0007669"/>
    <property type="project" value="TreeGrafter"/>
</dbReference>
<protein>
    <submittedName>
        <fullName evidence="1">Uncharacterized protein</fullName>
    </submittedName>
</protein>
<dbReference type="STRING" id="35608.A0A2U1L8M8"/>
<comment type="caution">
    <text evidence="1">The sequence shown here is derived from an EMBL/GenBank/DDBJ whole genome shotgun (WGS) entry which is preliminary data.</text>
</comment>
<evidence type="ECO:0000313" key="1">
    <source>
        <dbReference type="EMBL" id="PWA45311.1"/>
    </source>
</evidence>
<reference evidence="1 2" key="1">
    <citation type="journal article" date="2018" name="Mol. Plant">
        <title>The genome of Artemisia annua provides insight into the evolution of Asteraceae family and artemisinin biosynthesis.</title>
        <authorList>
            <person name="Shen Q."/>
            <person name="Zhang L."/>
            <person name="Liao Z."/>
            <person name="Wang S."/>
            <person name="Yan T."/>
            <person name="Shi P."/>
            <person name="Liu M."/>
            <person name="Fu X."/>
            <person name="Pan Q."/>
            <person name="Wang Y."/>
            <person name="Lv Z."/>
            <person name="Lu X."/>
            <person name="Zhang F."/>
            <person name="Jiang W."/>
            <person name="Ma Y."/>
            <person name="Chen M."/>
            <person name="Hao X."/>
            <person name="Li L."/>
            <person name="Tang Y."/>
            <person name="Lv G."/>
            <person name="Zhou Y."/>
            <person name="Sun X."/>
            <person name="Brodelius P.E."/>
            <person name="Rose J.K.C."/>
            <person name="Tang K."/>
        </authorList>
    </citation>
    <scope>NUCLEOTIDE SEQUENCE [LARGE SCALE GENOMIC DNA]</scope>
    <source>
        <strain evidence="2">cv. Huhao1</strain>
        <tissue evidence="1">Leaf</tissue>
    </source>
</reference>
<dbReference type="GO" id="GO:0005634">
    <property type="term" value="C:nucleus"/>
    <property type="evidence" value="ECO:0007669"/>
    <property type="project" value="TreeGrafter"/>
</dbReference>
<keyword evidence="2" id="KW-1185">Reference proteome</keyword>
<dbReference type="GO" id="GO:0006307">
    <property type="term" value="P:DNA alkylation repair"/>
    <property type="evidence" value="ECO:0007669"/>
    <property type="project" value="InterPro"/>
</dbReference>
<proteinExistence type="predicted"/>
<sequence>MEFRPVNVTMIFMVSTNLSSNILFNTFITRVAERIRPIIDEAVKISTLESTHFISLPLVIDPQLVDKLVTFQNTISKTSTLSGL</sequence>
<dbReference type="AlphaFoldDB" id="A0A2U1L8M8"/>
<accession>A0A2U1L8M8</accession>
<organism evidence="1 2">
    <name type="scientific">Artemisia annua</name>
    <name type="common">Sweet wormwood</name>
    <dbReference type="NCBI Taxonomy" id="35608"/>
    <lineage>
        <taxon>Eukaryota</taxon>
        <taxon>Viridiplantae</taxon>
        <taxon>Streptophyta</taxon>
        <taxon>Embryophyta</taxon>
        <taxon>Tracheophyta</taxon>
        <taxon>Spermatophyta</taxon>
        <taxon>Magnoliopsida</taxon>
        <taxon>eudicotyledons</taxon>
        <taxon>Gunneridae</taxon>
        <taxon>Pentapetalae</taxon>
        <taxon>asterids</taxon>
        <taxon>campanulids</taxon>
        <taxon>Asterales</taxon>
        <taxon>Asteraceae</taxon>
        <taxon>Asteroideae</taxon>
        <taxon>Anthemideae</taxon>
        <taxon>Artemisiinae</taxon>
        <taxon>Artemisia</taxon>
    </lineage>
</organism>
<evidence type="ECO:0000313" key="2">
    <source>
        <dbReference type="Proteomes" id="UP000245207"/>
    </source>
</evidence>
<dbReference type="Proteomes" id="UP000245207">
    <property type="component" value="Unassembled WGS sequence"/>
</dbReference>
<dbReference type="EMBL" id="PKPP01010828">
    <property type="protein sequence ID" value="PWA45311.1"/>
    <property type="molecule type" value="Genomic_DNA"/>
</dbReference>
<dbReference type="PANTHER" id="PTHR13360">
    <property type="entry name" value="ACTIVATING SIGNAL COINTEGRATOR 1 COMPLEX SUBUNIT 1"/>
    <property type="match status" value="1"/>
</dbReference>
<name>A0A2U1L8M8_ARTAN</name>